<dbReference type="RefSeq" id="WP_194311448.1">
    <property type="nucleotide sequence ID" value="NZ_JADHEC010000010.1"/>
</dbReference>
<dbReference type="EMBL" id="JADHEC010000010">
    <property type="protein sequence ID" value="MBF2708189.1"/>
    <property type="molecule type" value="Genomic_DNA"/>
</dbReference>
<accession>A0A930UB43</accession>
<evidence type="ECO:0000313" key="4">
    <source>
        <dbReference type="Proteomes" id="UP000646211"/>
    </source>
</evidence>
<name>A0A930UB43_9FLAO</name>
<dbReference type="PANTHER" id="PTHR46401">
    <property type="entry name" value="GLYCOSYLTRANSFERASE WBBK-RELATED"/>
    <property type="match status" value="1"/>
</dbReference>
<proteinExistence type="predicted"/>
<keyword evidence="1" id="KW-0808">Transferase</keyword>
<dbReference type="Gene3D" id="3.40.50.2000">
    <property type="entry name" value="Glycogen Phosphorylase B"/>
    <property type="match status" value="2"/>
</dbReference>
<dbReference type="AlphaFoldDB" id="A0A930UB43"/>
<organism evidence="3 4">
    <name type="scientific">Flavobacterium soyangense</name>
    <dbReference type="NCBI Taxonomy" id="2023265"/>
    <lineage>
        <taxon>Bacteria</taxon>
        <taxon>Pseudomonadati</taxon>
        <taxon>Bacteroidota</taxon>
        <taxon>Flavobacteriia</taxon>
        <taxon>Flavobacteriales</taxon>
        <taxon>Flavobacteriaceae</taxon>
        <taxon>Flavobacterium</taxon>
    </lineage>
</organism>
<dbReference type="InterPro" id="IPR001296">
    <property type="entry name" value="Glyco_trans_1"/>
</dbReference>
<dbReference type="Proteomes" id="UP000646211">
    <property type="component" value="Unassembled WGS sequence"/>
</dbReference>
<evidence type="ECO:0000313" key="3">
    <source>
        <dbReference type="EMBL" id="MBF2708189.1"/>
    </source>
</evidence>
<gene>
    <name evidence="3" type="ORF">IR213_06250</name>
</gene>
<reference evidence="3" key="1">
    <citation type="submission" date="2020-11" db="EMBL/GenBank/DDBJ databases">
        <title>Genome of Flavobacterium soyangense.</title>
        <authorList>
            <person name="Liu Q."/>
            <person name="Xin Y.-H."/>
        </authorList>
    </citation>
    <scope>NUCLEOTIDE SEQUENCE</scope>
    <source>
        <strain evidence="3">CGMCC 1.13493</strain>
    </source>
</reference>
<keyword evidence="4" id="KW-1185">Reference proteome</keyword>
<evidence type="ECO:0000256" key="1">
    <source>
        <dbReference type="ARBA" id="ARBA00022679"/>
    </source>
</evidence>
<dbReference type="GO" id="GO:0009103">
    <property type="term" value="P:lipopolysaccharide biosynthetic process"/>
    <property type="evidence" value="ECO:0007669"/>
    <property type="project" value="TreeGrafter"/>
</dbReference>
<evidence type="ECO:0000259" key="2">
    <source>
        <dbReference type="Pfam" id="PF00534"/>
    </source>
</evidence>
<dbReference type="PANTHER" id="PTHR46401:SF2">
    <property type="entry name" value="GLYCOSYLTRANSFERASE WBBK-RELATED"/>
    <property type="match status" value="1"/>
</dbReference>
<protein>
    <submittedName>
        <fullName evidence="3">Glycosyltransferase family 4 protein</fullName>
    </submittedName>
</protein>
<dbReference type="GO" id="GO:0016757">
    <property type="term" value="F:glycosyltransferase activity"/>
    <property type="evidence" value="ECO:0007669"/>
    <property type="project" value="InterPro"/>
</dbReference>
<dbReference type="SUPFAM" id="SSF53756">
    <property type="entry name" value="UDP-Glycosyltransferase/glycogen phosphorylase"/>
    <property type="match status" value="1"/>
</dbReference>
<dbReference type="CDD" id="cd03809">
    <property type="entry name" value="GT4_MtfB-like"/>
    <property type="match status" value="1"/>
</dbReference>
<dbReference type="Pfam" id="PF00534">
    <property type="entry name" value="Glycos_transf_1"/>
    <property type="match status" value="1"/>
</dbReference>
<comment type="caution">
    <text evidence="3">The sequence shown here is derived from an EMBL/GenBank/DDBJ whole genome shotgun (WGS) entry which is preliminary data.</text>
</comment>
<sequence>MKLIIECRSLLKTPTGIGLFTKDLINALSQTSPDWDIYLLTPTNFHLSIEINKSSNIHIINSPISWWRFAPRIIWYLLKVPILTRKIKPDFFLSPMSYFPFGLPRSVKTVNVIHDVVNIEFKETMTIANRIYNQLLFNKSVNNSNYIWCNSNYTKERISHYFPTRKCKNIFVGLSIDTAFQKIEIPTDRKLLVYKNFEIVDPFILFVGSLEPRKNLEFLLKLTPILYKKHKIKTIIIGAKGWKNSSIYKIISDPSYPKEATHFGGYVTDFELVDLYNLASCYVSTSLNEGFGMPQLEALFCGCPVVTANNSGMTEVVSGRGTLVDGWDEEEWIKQIVETVRKGRNMETNFDLTEYDWVNITNRFRQYLNLK</sequence>
<feature type="domain" description="Glycosyl transferase family 1" evidence="2">
    <location>
        <begin position="201"/>
        <end position="340"/>
    </location>
</feature>